<dbReference type="RefSeq" id="WP_319008167.1">
    <property type="nucleotide sequence ID" value="NZ_JAWJZF010000237.1"/>
</dbReference>
<evidence type="ECO:0000256" key="2">
    <source>
        <dbReference type="ARBA" id="ARBA00023015"/>
    </source>
</evidence>
<comment type="similarity">
    <text evidence="1">Belongs to the LysR transcriptional regulatory family.</text>
</comment>
<gene>
    <name evidence="6" type="ORF">R2363_05475</name>
</gene>
<keyword evidence="3" id="KW-0238">DNA-binding</keyword>
<keyword evidence="4" id="KW-0804">Transcription</keyword>
<feature type="domain" description="LysR substrate-binding" evidence="5">
    <location>
        <begin position="46"/>
        <end position="212"/>
    </location>
</feature>
<name>A0ABU4K1Q6_9ACTN</name>
<comment type="caution">
    <text evidence="6">The sequence shown here is derived from an EMBL/GenBank/DDBJ whole genome shotgun (WGS) entry which is preliminary data.</text>
</comment>
<dbReference type="Gene3D" id="3.40.190.10">
    <property type="entry name" value="Periplasmic binding protein-like II"/>
    <property type="match status" value="2"/>
</dbReference>
<proteinExistence type="inferred from homology"/>
<dbReference type="Pfam" id="PF03466">
    <property type="entry name" value="LysR_substrate"/>
    <property type="match status" value="1"/>
</dbReference>
<sequence>MPHTPPTATVDGTGPRTAARPVRLGIHGAPHLATRIITAAGHRPEEVEFVPYDVAEPFRPLREGAVDVMIVKYVLQEPDIAVGDPVAFDDRALIVGADHPLADRASVSVEEAAPYDAFSCPGDFPPYVWDLVVPPHTPRGTPIRRVHPMTTVEGMVEVLRTTRAVHLSFASLEAVLPPDIRAVPLHDLPPAPVALARLRDAELPPPAAALVADAEREARR</sequence>
<dbReference type="EMBL" id="JAWJZF010000237">
    <property type="protein sequence ID" value="MDX2291623.1"/>
    <property type="molecule type" value="Genomic_DNA"/>
</dbReference>
<keyword evidence="7" id="KW-1185">Reference proteome</keyword>
<evidence type="ECO:0000256" key="4">
    <source>
        <dbReference type="ARBA" id="ARBA00023163"/>
    </source>
</evidence>
<accession>A0ABU4K1Q6</accession>
<evidence type="ECO:0000256" key="3">
    <source>
        <dbReference type="ARBA" id="ARBA00023125"/>
    </source>
</evidence>
<evidence type="ECO:0000256" key="1">
    <source>
        <dbReference type="ARBA" id="ARBA00009437"/>
    </source>
</evidence>
<dbReference type="InterPro" id="IPR005119">
    <property type="entry name" value="LysR_subst-bd"/>
</dbReference>
<organism evidence="6 7">
    <name type="scientific">Streptomyces roseolus</name>
    <dbReference type="NCBI Taxonomy" id="67358"/>
    <lineage>
        <taxon>Bacteria</taxon>
        <taxon>Bacillati</taxon>
        <taxon>Actinomycetota</taxon>
        <taxon>Actinomycetes</taxon>
        <taxon>Kitasatosporales</taxon>
        <taxon>Streptomycetaceae</taxon>
        <taxon>Streptomyces</taxon>
    </lineage>
</organism>
<reference evidence="6 7" key="1">
    <citation type="submission" date="2023-10" db="EMBL/GenBank/DDBJ databases">
        <authorList>
            <person name="Wang X.X."/>
        </authorList>
    </citation>
    <scope>NUCLEOTIDE SEQUENCE [LARGE SCALE GENOMIC DNA]</scope>
    <source>
        <strain evidence="6 7">NBRC 12816</strain>
    </source>
</reference>
<dbReference type="PANTHER" id="PTHR30346:SF0">
    <property type="entry name" value="HCA OPERON TRANSCRIPTIONAL ACTIVATOR HCAR"/>
    <property type="match status" value="1"/>
</dbReference>
<dbReference type="Proteomes" id="UP001278571">
    <property type="component" value="Unassembled WGS sequence"/>
</dbReference>
<dbReference type="PANTHER" id="PTHR30346">
    <property type="entry name" value="TRANSCRIPTIONAL DUAL REGULATOR HCAR-RELATED"/>
    <property type="match status" value="1"/>
</dbReference>
<evidence type="ECO:0000313" key="7">
    <source>
        <dbReference type="Proteomes" id="UP001278571"/>
    </source>
</evidence>
<dbReference type="SUPFAM" id="SSF53850">
    <property type="entry name" value="Periplasmic binding protein-like II"/>
    <property type="match status" value="1"/>
</dbReference>
<evidence type="ECO:0000313" key="6">
    <source>
        <dbReference type="EMBL" id="MDX2291623.1"/>
    </source>
</evidence>
<dbReference type="CDD" id="cd05466">
    <property type="entry name" value="PBP2_LTTR_substrate"/>
    <property type="match status" value="1"/>
</dbReference>
<evidence type="ECO:0000259" key="5">
    <source>
        <dbReference type="Pfam" id="PF03466"/>
    </source>
</evidence>
<protein>
    <submittedName>
        <fullName evidence="6">LysR family transcriptional regulator substrate-binding protein</fullName>
    </submittedName>
</protein>
<keyword evidence="2" id="KW-0805">Transcription regulation</keyword>